<dbReference type="InterPro" id="IPR011650">
    <property type="entry name" value="Peptidase_M20_dimer"/>
</dbReference>
<dbReference type="InterPro" id="IPR002933">
    <property type="entry name" value="Peptidase_M20"/>
</dbReference>
<dbReference type="Gene3D" id="3.40.630.10">
    <property type="entry name" value="Zn peptidases"/>
    <property type="match status" value="1"/>
</dbReference>
<evidence type="ECO:0000313" key="4">
    <source>
        <dbReference type="Proteomes" id="UP001629744"/>
    </source>
</evidence>
<comment type="similarity">
    <text evidence="1">Belongs to the peptidase M20A family.</text>
</comment>
<dbReference type="PANTHER" id="PTHR30575:SF0">
    <property type="entry name" value="XAA-ARG DIPEPTIDASE"/>
    <property type="match status" value="1"/>
</dbReference>
<evidence type="ECO:0000313" key="3">
    <source>
        <dbReference type="EMBL" id="MFM1731104.1"/>
    </source>
</evidence>
<evidence type="ECO:0000256" key="1">
    <source>
        <dbReference type="PIRNR" id="PIRNR037226"/>
    </source>
</evidence>
<keyword evidence="4" id="KW-1185">Reference proteome</keyword>
<dbReference type="RefSeq" id="WP_348610901.1">
    <property type="nucleotide sequence ID" value="NZ_CP157276.1"/>
</dbReference>
<dbReference type="SUPFAM" id="SSF55031">
    <property type="entry name" value="Bacterial exopeptidase dimerisation domain"/>
    <property type="match status" value="1"/>
</dbReference>
<gene>
    <name evidence="3" type="ORF">ABEU19_004654</name>
</gene>
<accession>A0ABW9G0U6</accession>
<dbReference type="InterPro" id="IPR036264">
    <property type="entry name" value="Bact_exopeptidase_dim_dom"/>
</dbReference>
<dbReference type="InterPro" id="IPR017144">
    <property type="entry name" value="Xaa-Arg_dipeptidase"/>
</dbReference>
<dbReference type="SUPFAM" id="SSF53187">
    <property type="entry name" value="Zn-dependent exopeptidases"/>
    <property type="match status" value="1"/>
</dbReference>
<dbReference type="Gene3D" id="3.30.70.360">
    <property type="match status" value="1"/>
</dbReference>
<feature type="domain" description="Peptidase M20 dimerisation" evidence="2">
    <location>
        <begin position="184"/>
        <end position="275"/>
    </location>
</feature>
<sequence>MNAPETPRDTGQLAHVGPDLPGRIAAAVDRDAGAVIELSHALHADPELSGQEYRSAQRVRALLIDRGFDFPVKQPEAPTAFCANAGDGALTVALCVEYDALPDIGHACGHNVNGAAAVAAALALADVASELGITVRVLGTPAEETTGGKVDLIREGFFDDVSVALMAHAAAYDSIGSTSLALSTWNVEYAGVSAHAAVAPHDGVNALDGLVVAQIAIGMARQQLPPGAIVSLIVLEGGNAANIIPASARARLEMRAPTSAMLTVIQDKIRNCLAAGALASGAELTVTPIGNDFADLRQDDYLSNAYRQAMLDRGRDVVPESSPVGSTDMGNVSHVAAAIHPSLGYELHGATPHTSGFASHGASPSADTAILDGAYGLAMAAASAALNPSERSRLIGK</sequence>
<reference evidence="3 4" key="1">
    <citation type="submission" date="2023-11" db="EMBL/GenBank/DDBJ databases">
        <authorList>
            <person name="Val-Calvo J."/>
            <person name="Scortti M."/>
            <person name="Vazquez-Boland J."/>
        </authorList>
    </citation>
    <scope>NUCLEOTIDE SEQUENCE [LARGE SCALE GENOMIC DNA]</scope>
    <source>
        <strain evidence="3 4">DSM 46662</strain>
    </source>
</reference>
<name>A0ABW9G0U6_9NOCA</name>
<proteinExistence type="inferred from homology"/>
<dbReference type="Pfam" id="PF01546">
    <property type="entry name" value="Peptidase_M20"/>
    <property type="match status" value="1"/>
</dbReference>
<organism evidence="3 4">
    <name type="scientific">Prescottella soli</name>
    <dbReference type="NCBI Taxonomy" id="1543852"/>
    <lineage>
        <taxon>Bacteria</taxon>
        <taxon>Bacillati</taxon>
        <taxon>Actinomycetota</taxon>
        <taxon>Actinomycetes</taxon>
        <taxon>Mycobacteriales</taxon>
        <taxon>Nocardiaceae</taxon>
        <taxon>Prescottella</taxon>
    </lineage>
</organism>
<dbReference type="Pfam" id="PF07687">
    <property type="entry name" value="M20_dimer"/>
    <property type="match status" value="1"/>
</dbReference>
<dbReference type="Proteomes" id="UP001629744">
    <property type="component" value="Unassembled WGS sequence"/>
</dbReference>
<dbReference type="EMBL" id="JBDLNU010000006">
    <property type="protein sequence ID" value="MFM1731104.1"/>
    <property type="molecule type" value="Genomic_DNA"/>
</dbReference>
<comment type="caution">
    <text evidence="3">The sequence shown here is derived from an EMBL/GenBank/DDBJ whole genome shotgun (WGS) entry which is preliminary data.</text>
</comment>
<dbReference type="PIRSF" id="PIRSF037226">
    <property type="entry name" value="Amidohydrolase_ACY1L2_prd"/>
    <property type="match status" value="1"/>
</dbReference>
<dbReference type="NCBIfam" id="TIGR01891">
    <property type="entry name" value="amidohydrolases"/>
    <property type="match status" value="1"/>
</dbReference>
<protein>
    <recommendedName>
        <fullName evidence="1">Peptidase M20 domain-containing protein 2</fullName>
    </recommendedName>
</protein>
<evidence type="ECO:0000259" key="2">
    <source>
        <dbReference type="Pfam" id="PF07687"/>
    </source>
</evidence>
<dbReference type="PANTHER" id="PTHR30575">
    <property type="entry name" value="PEPTIDASE M20"/>
    <property type="match status" value="1"/>
</dbReference>
<dbReference type="InterPro" id="IPR017439">
    <property type="entry name" value="Amidohydrolase"/>
</dbReference>
<dbReference type="InterPro" id="IPR052030">
    <property type="entry name" value="Peptidase_M20/M20A_hydrolases"/>
</dbReference>